<dbReference type="FunFam" id="2.30.30.40:FF:000072">
    <property type="entry name" value="Unconventional Myosin IB"/>
    <property type="match status" value="1"/>
</dbReference>
<protein>
    <recommendedName>
        <fullName evidence="4">SH3 domain-containing protein</fullName>
    </recommendedName>
</protein>
<feature type="compositionally biased region" description="Low complexity" evidence="3">
    <location>
        <begin position="220"/>
        <end position="237"/>
    </location>
</feature>
<accession>A0A8H7BYT7</accession>
<dbReference type="EMBL" id="JABAYA010000010">
    <property type="protein sequence ID" value="KAF7731464.1"/>
    <property type="molecule type" value="Genomic_DNA"/>
</dbReference>
<comment type="caution">
    <text evidence="5">The sequence shown here is derived from an EMBL/GenBank/DDBJ whole genome shotgun (WGS) entry which is preliminary data.</text>
</comment>
<evidence type="ECO:0000256" key="3">
    <source>
        <dbReference type="SAM" id="MobiDB-lite"/>
    </source>
</evidence>
<feature type="compositionally biased region" description="Pro residues" evidence="3">
    <location>
        <begin position="126"/>
        <end position="139"/>
    </location>
</feature>
<dbReference type="PANTHER" id="PTHR45929:SF7">
    <property type="entry name" value="LAS SEVENTEEN-BINDING PROTEIN 1"/>
    <property type="match status" value="1"/>
</dbReference>
<evidence type="ECO:0000313" key="5">
    <source>
        <dbReference type="EMBL" id="KAF7731464.1"/>
    </source>
</evidence>
<dbReference type="Pfam" id="PF00018">
    <property type="entry name" value="SH3_1"/>
    <property type="match status" value="1"/>
</dbReference>
<gene>
    <name evidence="5" type="ORF">EC973_000272</name>
</gene>
<feature type="domain" description="SH3" evidence="4">
    <location>
        <begin position="142"/>
        <end position="202"/>
    </location>
</feature>
<keyword evidence="1 2" id="KW-0728">SH3 domain</keyword>
<feature type="compositionally biased region" description="Pro residues" evidence="3">
    <location>
        <begin position="69"/>
        <end position="79"/>
    </location>
</feature>
<dbReference type="PANTHER" id="PTHR45929">
    <property type="entry name" value="JAK PATHWAY SIGNAL TRANSDUCTION ADAPTOR MOLECULE"/>
    <property type="match status" value="1"/>
</dbReference>
<dbReference type="OrthoDB" id="19092at2759"/>
<dbReference type="InterPro" id="IPR001452">
    <property type="entry name" value="SH3_domain"/>
</dbReference>
<evidence type="ECO:0000256" key="1">
    <source>
        <dbReference type="ARBA" id="ARBA00022443"/>
    </source>
</evidence>
<feature type="region of interest" description="Disordered" evidence="3">
    <location>
        <begin position="196"/>
        <end position="285"/>
    </location>
</feature>
<feature type="compositionally biased region" description="Pro residues" evidence="3">
    <location>
        <begin position="238"/>
        <end position="258"/>
    </location>
</feature>
<dbReference type="PROSITE" id="PS50002">
    <property type="entry name" value="SH3"/>
    <property type="match status" value="1"/>
</dbReference>
<dbReference type="AlphaFoldDB" id="A0A8H7BYT7"/>
<evidence type="ECO:0000259" key="4">
    <source>
        <dbReference type="PROSITE" id="PS50002"/>
    </source>
</evidence>
<dbReference type="InterPro" id="IPR050670">
    <property type="entry name" value="STAM"/>
</dbReference>
<feature type="region of interest" description="Disordered" evidence="3">
    <location>
        <begin position="50"/>
        <end position="141"/>
    </location>
</feature>
<dbReference type="SUPFAM" id="SSF50044">
    <property type="entry name" value="SH3-domain"/>
    <property type="match status" value="1"/>
</dbReference>
<organism evidence="5 6">
    <name type="scientific">Apophysomyces ossiformis</name>
    <dbReference type="NCBI Taxonomy" id="679940"/>
    <lineage>
        <taxon>Eukaryota</taxon>
        <taxon>Fungi</taxon>
        <taxon>Fungi incertae sedis</taxon>
        <taxon>Mucoromycota</taxon>
        <taxon>Mucoromycotina</taxon>
        <taxon>Mucoromycetes</taxon>
        <taxon>Mucorales</taxon>
        <taxon>Mucorineae</taxon>
        <taxon>Mucoraceae</taxon>
        <taxon>Apophysomyces</taxon>
    </lineage>
</organism>
<proteinExistence type="predicted"/>
<dbReference type="Proteomes" id="UP000605846">
    <property type="component" value="Unassembled WGS sequence"/>
</dbReference>
<dbReference type="SMART" id="SM00326">
    <property type="entry name" value="SH3"/>
    <property type="match status" value="1"/>
</dbReference>
<feature type="compositionally biased region" description="Low complexity" evidence="3">
    <location>
        <begin position="103"/>
        <end position="125"/>
    </location>
</feature>
<dbReference type="Gene3D" id="2.30.30.40">
    <property type="entry name" value="SH3 Domains"/>
    <property type="match status" value="1"/>
</dbReference>
<reference evidence="5" key="1">
    <citation type="submission" date="2020-01" db="EMBL/GenBank/DDBJ databases">
        <title>Genome Sequencing of Three Apophysomyces-Like Fungal Strains Confirms a Novel Fungal Genus in the Mucoromycota with divergent Burkholderia-like Endosymbiotic Bacteria.</title>
        <authorList>
            <person name="Stajich J.E."/>
            <person name="Macias A.M."/>
            <person name="Carter-House D."/>
            <person name="Lovett B."/>
            <person name="Kasson L.R."/>
            <person name="Berry K."/>
            <person name="Grigoriev I."/>
            <person name="Chang Y."/>
            <person name="Spatafora J."/>
            <person name="Kasson M.T."/>
        </authorList>
    </citation>
    <scope>NUCLEOTIDE SEQUENCE</scope>
    <source>
        <strain evidence="5">NRRL A-21654</strain>
    </source>
</reference>
<keyword evidence="6" id="KW-1185">Reference proteome</keyword>
<sequence>MSEREVEMANYILANIQKDLGFLKDRQFLNAQVYNDIVALLPARVAQERNETIPRPPLPTRKSATPSPMQQPIPQPREPSFPKLPVRRTPSSMDQPNPPPAVAVPVTMPVAAPSPLNQHQPATEATPPPPPPAYSPPSQPANTIATAEALYDYKGDDPSTDLSFRQGDVIYVTEYVNADWWRGTLNGKSGIFPQNHVQKIANPSPPIQAKGPTQSTPLASAVNVSNTSSASSTQLPYSYPPPPTGPYYAPPPAQPYIPAPSTSGAPPPVAAAQAQNQVGEHGEEGSKVQNMAKKFGGNVATAATWGFGATLGGEVARAIF</sequence>
<dbReference type="InterPro" id="IPR036028">
    <property type="entry name" value="SH3-like_dom_sf"/>
</dbReference>
<evidence type="ECO:0000256" key="2">
    <source>
        <dbReference type="PROSITE-ProRule" id="PRU00192"/>
    </source>
</evidence>
<name>A0A8H7BYT7_9FUNG</name>
<evidence type="ECO:0000313" key="6">
    <source>
        <dbReference type="Proteomes" id="UP000605846"/>
    </source>
</evidence>
<dbReference type="PRINTS" id="PR00452">
    <property type="entry name" value="SH3DOMAIN"/>
</dbReference>